<dbReference type="Proteomes" id="UP000019149">
    <property type="component" value="Unassembled WGS sequence"/>
</dbReference>
<gene>
    <name evidence="1" type="ORF">EGR_05354</name>
</gene>
<dbReference type="KEGG" id="egl:EGR_05354"/>
<evidence type="ECO:0000313" key="1">
    <source>
        <dbReference type="EMBL" id="EUB59734.1"/>
    </source>
</evidence>
<dbReference type="GeneID" id="36341069"/>
<keyword evidence="2" id="KW-1185">Reference proteome</keyword>
<dbReference type="CTD" id="36341069"/>
<organism evidence="1 2">
    <name type="scientific">Echinococcus granulosus</name>
    <name type="common">Hydatid tapeworm</name>
    <dbReference type="NCBI Taxonomy" id="6210"/>
    <lineage>
        <taxon>Eukaryota</taxon>
        <taxon>Metazoa</taxon>
        <taxon>Spiralia</taxon>
        <taxon>Lophotrochozoa</taxon>
        <taxon>Platyhelminthes</taxon>
        <taxon>Cestoda</taxon>
        <taxon>Eucestoda</taxon>
        <taxon>Cyclophyllidea</taxon>
        <taxon>Taeniidae</taxon>
        <taxon>Echinococcus</taxon>
        <taxon>Echinococcus granulosus group</taxon>
    </lineage>
</organism>
<evidence type="ECO:0000313" key="2">
    <source>
        <dbReference type="Proteomes" id="UP000019149"/>
    </source>
</evidence>
<accession>W6V1J3</accession>
<reference evidence="1 2" key="1">
    <citation type="journal article" date="2013" name="Nat. Genet.">
        <title>The genome of the hydatid tapeworm Echinococcus granulosus.</title>
        <authorList>
            <person name="Zheng H."/>
            <person name="Zhang W."/>
            <person name="Zhang L."/>
            <person name="Zhang Z."/>
            <person name="Li J."/>
            <person name="Lu G."/>
            <person name="Zhu Y."/>
            <person name="Wang Y."/>
            <person name="Huang Y."/>
            <person name="Liu J."/>
            <person name="Kang H."/>
            <person name="Chen J."/>
            <person name="Wang L."/>
            <person name="Chen A."/>
            <person name="Yu S."/>
            <person name="Gao Z."/>
            <person name="Jin L."/>
            <person name="Gu W."/>
            <person name="Wang Z."/>
            <person name="Zhao L."/>
            <person name="Shi B."/>
            <person name="Wen H."/>
            <person name="Lin R."/>
            <person name="Jones M.K."/>
            <person name="Brejova B."/>
            <person name="Vinar T."/>
            <person name="Zhao G."/>
            <person name="McManus D.P."/>
            <person name="Chen Z."/>
            <person name="Zhou Y."/>
            <person name="Wang S."/>
        </authorList>
    </citation>
    <scope>NUCLEOTIDE SEQUENCE [LARGE SCALE GENOMIC DNA]</scope>
</reference>
<dbReference type="EMBL" id="APAU02000039">
    <property type="protein sequence ID" value="EUB59734.1"/>
    <property type="molecule type" value="Genomic_DNA"/>
</dbReference>
<proteinExistence type="predicted"/>
<sequence>MAVPRVFSDVVNQYPNKKESLTVFEEKVCGYCLIATPQGLEHKTQDFCLNVNTSGNKRAAGHPKRVATSPTLIATVCLGATCIHHNEQAGQPALLSQSEK</sequence>
<dbReference type="RefSeq" id="XP_024350930.1">
    <property type="nucleotide sequence ID" value="XM_024494603.1"/>
</dbReference>
<dbReference type="AlphaFoldDB" id="W6V1J3"/>
<name>W6V1J3_ECHGR</name>
<protein>
    <submittedName>
        <fullName evidence="1">Uncharacterized protein</fullName>
    </submittedName>
</protein>
<comment type="caution">
    <text evidence="1">The sequence shown here is derived from an EMBL/GenBank/DDBJ whole genome shotgun (WGS) entry which is preliminary data.</text>
</comment>